<dbReference type="Gene3D" id="3.40.50.620">
    <property type="entry name" value="HUPs"/>
    <property type="match status" value="1"/>
</dbReference>
<accession>A0A0G1U9H9</accession>
<dbReference type="CDD" id="cd06259">
    <property type="entry name" value="YdcF-like"/>
    <property type="match status" value="1"/>
</dbReference>
<dbReference type="PANTHER" id="PTHR30336:SF20">
    <property type="entry name" value="DUF218 DOMAIN-CONTAINING PROTEIN"/>
    <property type="match status" value="1"/>
</dbReference>
<dbReference type="EMBL" id="LCPE01000050">
    <property type="protein sequence ID" value="KKU90729.1"/>
    <property type="molecule type" value="Genomic_DNA"/>
</dbReference>
<feature type="domain" description="DUF218" evidence="1">
    <location>
        <begin position="108"/>
        <end position="218"/>
    </location>
</feature>
<sequence>MAKWKRGRFLVRCWHGWEKEAWRDPVKGKADVHYPSFDTVVNWLNFLGISSGIFLDDVGWEEVISEGKSLEQEVVKKTLARVDDVDLKEVLGEVAGYLGEEDVLRISDLIFVFGSKSLSRIQKAVELYKGGLAPKIFITGGHPFYEQGEPEAQVFRGYAVERGVPEKDIIVEPESITVADNVRRSLNLFDKMGMKYLKMILVTAWFAQRRSWAFMMKYISEDQVLYRVNSPVKPGGEYTPDR</sequence>
<organism evidence="2 3">
    <name type="scientific">Candidatus Amesbacteria bacterium GW2011_GWC1_48_10</name>
    <dbReference type="NCBI Taxonomy" id="1618365"/>
    <lineage>
        <taxon>Bacteria</taxon>
        <taxon>Candidatus Amesiibacteriota</taxon>
    </lineage>
</organism>
<dbReference type="InterPro" id="IPR014729">
    <property type="entry name" value="Rossmann-like_a/b/a_fold"/>
</dbReference>
<reference evidence="2 3" key="1">
    <citation type="journal article" date="2015" name="Nature">
        <title>rRNA introns, odd ribosomes, and small enigmatic genomes across a large radiation of phyla.</title>
        <authorList>
            <person name="Brown C.T."/>
            <person name="Hug L.A."/>
            <person name="Thomas B.C."/>
            <person name="Sharon I."/>
            <person name="Castelle C.J."/>
            <person name="Singh A."/>
            <person name="Wilkins M.J."/>
            <person name="Williams K.H."/>
            <person name="Banfield J.F."/>
        </authorList>
    </citation>
    <scope>NUCLEOTIDE SEQUENCE [LARGE SCALE GENOMIC DNA]</scope>
</reference>
<dbReference type="AlphaFoldDB" id="A0A0G1U9H9"/>
<evidence type="ECO:0000313" key="2">
    <source>
        <dbReference type="EMBL" id="KKU90729.1"/>
    </source>
</evidence>
<dbReference type="Pfam" id="PF02698">
    <property type="entry name" value="DUF218"/>
    <property type="match status" value="1"/>
</dbReference>
<dbReference type="InterPro" id="IPR003848">
    <property type="entry name" value="DUF218"/>
</dbReference>
<dbReference type="PANTHER" id="PTHR30336">
    <property type="entry name" value="INNER MEMBRANE PROTEIN, PROBABLE PERMEASE"/>
    <property type="match status" value="1"/>
</dbReference>
<name>A0A0G1U9H9_9BACT</name>
<gene>
    <name evidence="2" type="ORF">UY22_C0050G0004</name>
</gene>
<dbReference type="GO" id="GO:0005886">
    <property type="term" value="C:plasma membrane"/>
    <property type="evidence" value="ECO:0007669"/>
    <property type="project" value="TreeGrafter"/>
</dbReference>
<evidence type="ECO:0000313" key="3">
    <source>
        <dbReference type="Proteomes" id="UP000034877"/>
    </source>
</evidence>
<dbReference type="Proteomes" id="UP000034877">
    <property type="component" value="Unassembled WGS sequence"/>
</dbReference>
<proteinExistence type="predicted"/>
<dbReference type="InterPro" id="IPR051599">
    <property type="entry name" value="Cell_Envelope_Assoc"/>
</dbReference>
<protein>
    <recommendedName>
        <fullName evidence="1">DUF218 domain-containing protein</fullName>
    </recommendedName>
</protein>
<comment type="caution">
    <text evidence="2">The sequence shown here is derived from an EMBL/GenBank/DDBJ whole genome shotgun (WGS) entry which is preliminary data.</text>
</comment>
<evidence type="ECO:0000259" key="1">
    <source>
        <dbReference type="Pfam" id="PF02698"/>
    </source>
</evidence>